<keyword evidence="1" id="KW-0678">Repressor</keyword>
<keyword evidence="2" id="KW-0805">Transcription regulation</keyword>
<keyword evidence="3" id="KW-0238">DNA-binding</keyword>
<dbReference type="InterPro" id="IPR047057">
    <property type="entry name" value="MerR_fam"/>
</dbReference>
<dbReference type="SMART" id="SM00422">
    <property type="entry name" value="HTH_MERR"/>
    <property type="match status" value="1"/>
</dbReference>
<evidence type="ECO:0000256" key="3">
    <source>
        <dbReference type="ARBA" id="ARBA00023125"/>
    </source>
</evidence>
<dbReference type="InterPro" id="IPR009061">
    <property type="entry name" value="DNA-bd_dom_put_sf"/>
</dbReference>
<dbReference type="SUPFAM" id="SSF46955">
    <property type="entry name" value="Putative DNA-binding domain"/>
    <property type="match status" value="1"/>
</dbReference>
<feature type="coiled-coil region" evidence="5">
    <location>
        <begin position="91"/>
        <end position="121"/>
    </location>
</feature>
<dbReference type="EMBL" id="JAIOIV010000130">
    <property type="protein sequence ID" value="MBZ0157857.1"/>
    <property type="molecule type" value="Genomic_DNA"/>
</dbReference>
<dbReference type="Pfam" id="PF13411">
    <property type="entry name" value="MerR_1"/>
    <property type="match status" value="1"/>
</dbReference>
<proteinExistence type="predicted"/>
<evidence type="ECO:0000259" key="6">
    <source>
        <dbReference type="PROSITE" id="PS50937"/>
    </source>
</evidence>
<dbReference type="PANTHER" id="PTHR30204">
    <property type="entry name" value="REDOX-CYCLING DRUG-SENSING TRANSCRIPTIONAL ACTIVATOR SOXR"/>
    <property type="match status" value="1"/>
</dbReference>
<dbReference type="PRINTS" id="PR00040">
    <property type="entry name" value="HTHMERR"/>
</dbReference>
<dbReference type="GO" id="GO:0003677">
    <property type="term" value="F:DNA binding"/>
    <property type="evidence" value="ECO:0007669"/>
    <property type="project" value="UniProtKB-KW"/>
</dbReference>
<name>A0A953SED2_9BACT</name>
<dbReference type="AlphaFoldDB" id="A0A953SED2"/>
<sequence>MKRQKKLLQIGEVAHEAGTTIRTVRYYLEQGFIEASERSSGGFYLFEHSAVDKVRFIQNLKELGLPLKEIKALYAIRKEKTRGDDAYPLVLERLLRHKEAVERKISEYAKLKEELDETIHLVTECEGCQRKPTRENCMACEVVRKRGAVPLPFGAIL</sequence>
<reference evidence="7" key="1">
    <citation type="journal article" date="2021" name="bioRxiv">
        <title>Unraveling nitrogen, sulfur and carbon metabolic pathways and microbial community transcriptional responses to substrate deprivation and toxicity stresses in a bioreactor mimicking anoxic brackish coastal sediment conditions.</title>
        <authorList>
            <person name="Martins P.D."/>
            <person name="Echeveste M.J."/>
            <person name="Arshad A."/>
            <person name="Kurth J."/>
            <person name="Ouboter H."/>
            <person name="Jetten M.S.M."/>
            <person name="Welte C.U."/>
        </authorList>
    </citation>
    <scope>NUCLEOTIDE SEQUENCE</scope>
    <source>
        <strain evidence="7">MAG_39</strain>
    </source>
</reference>
<dbReference type="Proteomes" id="UP000705867">
    <property type="component" value="Unassembled WGS sequence"/>
</dbReference>
<protein>
    <submittedName>
        <fullName evidence="7">MerR family transcriptional regulator</fullName>
    </submittedName>
</protein>
<keyword evidence="4" id="KW-0804">Transcription</keyword>
<evidence type="ECO:0000256" key="2">
    <source>
        <dbReference type="ARBA" id="ARBA00023015"/>
    </source>
</evidence>
<evidence type="ECO:0000256" key="5">
    <source>
        <dbReference type="SAM" id="Coils"/>
    </source>
</evidence>
<accession>A0A953SED2</accession>
<dbReference type="PANTHER" id="PTHR30204:SF69">
    <property type="entry name" value="MERR-FAMILY TRANSCRIPTIONAL REGULATOR"/>
    <property type="match status" value="1"/>
</dbReference>
<evidence type="ECO:0000313" key="7">
    <source>
        <dbReference type="EMBL" id="MBZ0157857.1"/>
    </source>
</evidence>
<dbReference type="GO" id="GO:0003700">
    <property type="term" value="F:DNA-binding transcription factor activity"/>
    <property type="evidence" value="ECO:0007669"/>
    <property type="project" value="InterPro"/>
</dbReference>
<evidence type="ECO:0000256" key="4">
    <source>
        <dbReference type="ARBA" id="ARBA00023163"/>
    </source>
</evidence>
<comment type="caution">
    <text evidence="7">The sequence shown here is derived from an EMBL/GenBank/DDBJ whole genome shotgun (WGS) entry which is preliminary data.</text>
</comment>
<gene>
    <name evidence="7" type="ORF">K8I29_16800</name>
</gene>
<keyword evidence="5" id="KW-0175">Coiled coil</keyword>
<evidence type="ECO:0000313" key="8">
    <source>
        <dbReference type="Proteomes" id="UP000705867"/>
    </source>
</evidence>
<dbReference type="Gene3D" id="1.10.1660.10">
    <property type="match status" value="1"/>
</dbReference>
<evidence type="ECO:0000256" key="1">
    <source>
        <dbReference type="ARBA" id="ARBA00022491"/>
    </source>
</evidence>
<dbReference type="PROSITE" id="PS50937">
    <property type="entry name" value="HTH_MERR_2"/>
    <property type="match status" value="1"/>
</dbReference>
<reference evidence="7" key="2">
    <citation type="submission" date="2021-08" db="EMBL/GenBank/DDBJ databases">
        <authorList>
            <person name="Dalcin Martins P."/>
        </authorList>
    </citation>
    <scope>NUCLEOTIDE SEQUENCE</scope>
    <source>
        <strain evidence="7">MAG_39</strain>
    </source>
</reference>
<feature type="domain" description="HTH merR-type" evidence="6">
    <location>
        <begin position="7"/>
        <end position="76"/>
    </location>
</feature>
<organism evidence="7 8">
    <name type="scientific">Candidatus Nitrobium versatile</name>
    <dbReference type="NCBI Taxonomy" id="2884831"/>
    <lineage>
        <taxon>Bacteria</taxon>
        <taxon>Pseudomonadati</taxon>
        <taxon>Nitrospirota</taxon>
        <taxon>Nitrospiria</taxon>
        <taxon>Nitrospirales</taxon>
        <taxon>Nitrospiraceae</taxon>
        <taxon>Candidatus Nitrobium</taxon>
    </lineage>
</organism>
<dbReference type="InterPro" id="IPR000551">
    <property type="entry name" value="MerR-type_HTH_dom"/>
</dbReference>